<feature type="chain" id="PRO_5044850034" description="GDSL esterase/lipase" evidence="2">
    <location>
        <begin position="21"/>
        <end position="354"/>
    </location>
</feature>
<evidence type="ECO:0008006" key="5">
    <source>
        <dbReference type="Google" id="ProtNLM"/>
    </source>
</evidence>
<dbReference type="CDD" id="cd01837">
    <property type="entry name" value="SGNH_plant_lipase_like"/>
    <property type="match status" value="1"/>
</dbReference>
<keyword evidence="2" id="KW-0732">Signal</keyword>
<dbReference type="PANTHER" id="PTHR45642">
    <property type="entry name" value="GDSL ESTERASE/LIPASE EXL3"/>
    <property type="match status" value="1"/>
</dbReference>
<name>A0ABD3AGH4_9GENT</name>
<evidence type="ECO:0000256" key="2">
    <source>
        <dbReference type="SAM" id="SignalP"/>
    </source>
</evidence>
<dbReference type="InterPro" id="IPR035669">
    <property type="entry name" value="SGNH_plant_lipase-like"/>
</dbReference>
<comment type="caution">
    <text evidence="3">The sequence shown here is derived from an EMBL/GenBank/DDBJ whole genome shotgun (WGS) entry which is preliminary data.</text>
</comment>
<keyword evidence="4" id="KW-1185">Reference proteome</keyword>
<dbReference type="InterPro" id="IPR036514">
    <property type="entry name" value="SGNH_hydro_sf"/>
</dbReference>
<sequence>MAPTSLLFTLFLVQICAVTCRNCHHNQRTKFPAIFTFGDAFLDPGNNNFLLTLLKANHFPYGQSFPGKIATGRFSNGKLFSDFIASQLKIKDTIPPFLDQNLSTNDLQTGVSFASAGSGYDDLTTLLTNVIPVWKQAEHLKEYVVKLNGTVGEVKARNIVSGSLVIVVAGTNDLLLNFYGFPTRQFHYGLNGYQDYLQLKIQDFIKALYALGLRKFLIAGLPPIGCLPIQITTKLKFHLTCVEDENWDAQSYNQKLISLLSRIQPTLPQSKLAYADIYTPIMDMIIYPAKYGFSVINRGCCGTGLLEVAFLCKAFSPVCPNPDQFLFWDSANPTEVAHRNLAQFLREHSLPQLL</sequence>
<reference evidence="3 4" key="1">
    <citation type="submission" date="2024-11" db="EMBL/GenBank/DDBJ databases">
        <title>A near-complete genome assembly of Cinchona calisaya.</title>
        <authorList>
            <person name="Lian D.C."/>
            <person name="Zhao X.W."/>
            <person name="Wei L."/>
        </authorList>
    </citation>
    <scope>NUCLEOTIDE SEQUENCE [LARGE SCALE GENOMIC DNA]</scope>
    <source>
        <tissue evidence="3">Nenye</tissue>
    </source>
</reference>
<evidence type="ECO:0000313" key="3">
    <source>
        <dbReference type="EMBL" id="KAL3530945.1"/>
    </source>
</evidence>
<dbReference type="InterPro" id="IPR050592">
    <property type="entry name" value="GDSL_lipolytic_enzyme"/>
</dbReference>
<dbReference type="Pfam" id="PF00657">
    <property type="entry name" value="Lipase_GDSL"/>
    <property type="match status" value="1"/>
</dbReference>
<dbReference type="EMBL" id="JBJUIK010000004">
    <property type="protein sequence ID" value="KAL3530945.1"/>
    <property type="molecule type" value="Genomic_DNA"/>
</dbReference>
<dbReference type="PANTHER" id="PTHR45642:SF30">
    <property type="entry name" value="SGNH HYDROLASE-TYPE ESTERASE DOMAIN-CONTAINING PROTEIN"/>
    <property type="match status" value="1"/>
</dbReference>
<dbReference type="InterPro" id="IPR001087">
    <property type="entry name" value="GDSL"/>
</dbReference>
<feature type="signal peptide" evidence="2">
    <location>
        <begin position="1"/>
        <end position="20"/>
    </location>
</feature>
<dbReference type="Proteomes" id="UP001630127">
    <property type="component" value="Unassembled WGS sequence"/>
</dbReference>
<dbReference type="Gene3D" id="3.40.50.1110">
    <property type="entry name" value="SGNH hydrolase"/>
    <property type="match status" value="1"/>
</dbReference>
<evidence type="ECO:0000256" key="1">
    <source>
        <dbReference type="ARBA" id="ARBA00008668"/>
    </source>
</evidence>
<comment type="similarity">
    <text evidence="1">Belongs to the 'GDSL' lipolytic enzyme family.</text>
</comment>
<proteinExistence type="inferred from homology"/>
<protein>
    <recommendedName>
        <fullName evidence="5">GDSL esterase/lipase</fullName>
    </recommendedName>
</protein>
<accession>A0ABD3AGH4</accession>
<evidence type="ECO:0000313" key="4">
    <source>
        <dbReference type="Proteomes" id="UP001630127"/>
    </source>
</evidence>
<dbReference type="AlphaFoldDB" id="A0ABD3AGH4"/>
<gene>
    <name evidence="3" type="ORF">ACH5RR_010267</name>
</gene>
<organism evidence="3 4">
    <name type="scientific">Cinchona calisaya</name>
    <dbReference type="NCBI Taxonomy" id="153742"/>
    <lineage>
        <taxon>Eukaryota</taxon>
        <taxon>Viridiplantae</taxon>
        <taxon>Streptophyta</taxon>
        <taxon>Embryophyta</taxon>
        <taxon>Tracheophyta</taxon>
        <taxon>Spermatophyta</taxon>
        <taxon>Magnoliopsida</taxon>
        <taxon>eudicotyledons</taxon>
        <taxon>Gunneridae</taxon>
        <taxon>Pentapetalae</taxon>
        <taxon>asterids</taxon>
        <taxon>lamiids</taxon>
        <taxon>Gentianales</taxon>
        <taxon>Rubiaceae</taxon>
        <taxon>Cinchonoideae</taxon>
        <taxon>Cinchoneae</taxon>
        <taxon>Cinchona</taxon>
    </lineage>
</organism>